<name>A0A7S3JE08_9SPIT</name>
<dbReference type="AlphaFoldDB" id="A0A7S3JE08"/>
<keyword evidence="1" id="KW-0175">Coiled coil</keyword>
<organism evidence="2">
    <name type="scientific">Euplotes harpa</name>
    <dbReference type="NCBI Taxonomy" id="151035"/>
    <lineage>
        <taxon>Eukaryota</taxon>
        <taxon>Sar</taxon>
        <taxon>Alveolata</taxon>
        <taxon>Ciliophora</taxon>
        <taxon>Intramacronucleata</taxon>
        <taxon>Spirotrichea</taxon>
        <taxon>Hypotrichia</taxon>
        <taxon>Euplotida</taxon>
        <taxon>Euplotidae</taxon>
        <taxon>Euplotes</taxon>
    </lineage>
</organism>
<gene>
    <name evidence="2" type="ORF">EHAR0213_LOCUS10399</name>
</gene>
<feature type="coiled-coil region" evidence="1">
    <location>
        <begin position="4"/>
        <end position="35"/>
    </location>
</feature>
<accession>A0A7S3JE08</accession>
<evidence type="ECO:0000256" key="1">
    <source>
        <dbReference type="SAM" id="Coils"/>
    </source>
</evidence>
<evidence type="ECO:0000313" key="2">
    <source>
        <dbReference type="EMBL" id="CAE0351485.1"/>
    </source>
</evidence>
<proteinExistence type="predicted"/>
<protein>
    <submittedName>
        <fullName evidence="2">Uncharacterized protein</fullName>
    </submittedName>
</protein>
<reference evidence="2" key="1">
    <citation type="submission" date="2021-01" db="EMBL/GenBank/DDBJ databases">
        <authorList>
            <person name="Corre E."/>
            <person name="Pelletier E."/>
            <person name="Niang G."/>
            <person name="Scheremetjew M."/>
            <person name="Finn R."/>
            <person name="Kale V."/>
            <person name="Holt S."/>
            <person name="Cochrane G."/>
            <person name="Meng A."/>
            <person name="Brown T."/>
            <person name="Cohen L."/>
        </authorList>
    </citation>
    <scope>NUCLEOTIDE SEQUENCE</scope>
    <source>
        <strain evidence="2">FSP1.4</strain>
    </source>
</reference>
<sequence>MCEQARAKREHAQEAEELQEIISEMAQTINKLKRDFEAKSKTLFDAILEKDVRIQEIEEHNENLDSRISLFNKLGIDIKSVDEINEITTTNNALKSNLK</sequence>
<dbReference type="EMBL" id="HBII01025153">
    <property type="protein sequence ID" value="CAE0351485.1"/>
    <property type="molecule type" value="Transcribed_RNA"/>
</dbReference>